<proteinExistence type="predicted"/>
<feature type="region of interest" description="Disordered" evidence="1">
    <location>
        <begin position="2307"/>
        <end position="2327"/>
    </location>
</feature>
<dbReference type="SMART" id="SM00912">
    <property type="entry name" value="Haemagg_act"/>
    <property type="match status" value="1"/>
</dbReference>
<dbReference type="InterPro" id="IPR011050">
    <property type="entry name" value="Pectin_lyase_fold/virulence"/>
</dbReference>
<dbReference type="InterPro" id="IPR025157">
    <property type="entry name" value="Hemagglutinin_rpt"/>
</dbReference>
<dbReference type="InterPro" id="IPR010069">
    <property type="entry name" value="CdiA_FHA1_rpt"/>
</dbReference>
<protein>
    <submittedName>
        <fullName evidence="3">Filamentous hemagglutinin</fullName>
    </submittedName>
</protein>
<gene>
    <name evidence="3" type="ORF">GGD69_000262</name>
</gene>
<dbReference type="Pfam" id="PF05860">
    <property type="entry name" value="TPS"/>
    <property type="match status" value="1"/>
</dbReference>
<dbReference type="EMBL" id="JACIIK010000001">
    <property type="protein sequence ID" value="MBB6199441.1"/>
    <property type="molecule type" value="Genomic_DNA"/>
</dbReference>
<dbReference type="Pfam" id="PF13332">
    <property type="entry name" value="Fil_haemagg_2"/>
    <property type="match status" value="3"/>
</dbReference>
<reference evidence="3 4" key="1">
    <citation type="submission" date="2020-08" db="EMBL/GenBank/DDBJ databases">
        <title>Genomic Encyclopedia of Type Strains, Phase IV (KMG-V): Genome sequencing to study the core and pangenomes of soil and plant-associated prokaryotes.</title>
        <authorList>
            <person name="Whitman W."/>
        </authorList>
    </citation>
    <scope>NUCLEOTIDE SEQUENCE [LARGE SCALE GENOMIC DNA]</scope>
    <source>
        <strain evidence="3 4">SEMIA 4013</strain>
    </source>
</reference>
<evidence type="ECO:0000313" key="4">
    <source>
        <dbReference type="Proteomes" id="UP000518681"/>
    </source>
</evidence>
<feature type="region of interest" description="Disordered" evidence="1">
    <location>
        <begin position="2581"/>
        <end position="2619"/>
    </location>
</feature>
<dbReference type="NCBIfam" id="TIGR01731">
    <property type="entry name" value="fil_hemag_20aa"/>
    <property type="match status" value="21"/>
</dbReference>
<evidence type="ECO:0000259" key="2">
    <source>
        <dbReference type="SMART" id="SM00912"/>
    </source>
</evidence>
<dbReference type="Proteomes" id="UP000518681">
    <property type="component" value="Unassembled WGS sequence"/>
</dbReference>
<dbReference type="NCBIfam" id="TIGR01901">
    <property type="entry name" value="adhes_NPXG"/>
    <property type="match status" value="1"/>
</dbReference>
<sequence length="3102" mass="304388">MLVAVGETAAAMGKEAGQTTVRSRTSPGVVFSLRQIAFAALALIGALPSLSGAQIVPGGAHAPSVVQTQNGLDQVNINRPSGAGVSMNTYGRFDVPSKGAILNNSPAIVQTQQAGMINGNPNFGPGQSARVIVNQVNSSAASQINGHLEVAGQRAEVVIANGSGIAVNGGGFINTSRAILTTGTPNFAPDGSLSGFNVTGGNISIQGAGLNAGDADQVDLLSRAVQANAAIYAKNLNVVTGANSISHDTLDATPVAGDGPAPGVSIDVSQLGGMYANRIVLVGTENGVGVSNKGVLAAQAGDLVLSTNGLLTLAGQTSASGNLALSARDGIDNSGTTYAQHNVTANTSGALTNSGVLAAQQNTTVNAGSVASTGTLGAGVNGDGSLAQAGDLSVTAGGTLTATGHNAAGGNAALNGTAVNLAGSRTSANGALVLTASGGDLNLSGATVTAGGALDTRASGTLTNDSGVLSSGGAQTVTAGALSNRGGQIASGGTLNVTATSDLLNQGGTLQAAGALSVNAGSLDNTGGHVAALGADGLTLTTTGLLNNGASGTGVGTIGGNGNVAVQAGQIANAGSITAVQSLIAGAVQSLFNGGTLAANGNVTLAAGSTLTNANTIQAGRLVTLSAATFDNSHGNLGADQLALHAADLVNRGGTITQTGTGTTTLDVTGTLDNSGGMLQTNSDSLALGPAALVNDNGAIASSGTGTLTVNTGTLSNNGGTIATNGALDVRSGAASNRGGTLAAQTGATLHVASLDNSAGGYVGAQNVSVSGTGAVNNAGATIQADDTLSISAQSVANDGGSIANGGTGTATVSASGAITNTTNGLIGGNGDVSVSGGSIGNAGGTVTAGGAATVQSGSTLDNRAGLTQGSGAVSVSAQGAIDNTGGQIEADGTAATLAVTGASLDNTNGRIANTGAGATTVSAATVTNSNTGGVAGAGTIGGNGDLSVNADTLSNTNGAQLVSGHDLTLSIAQLADNTNATLSGANNVTLNGSNAGVINAGGSIHGNGAITLNAASLDNTSGRIGNDTGSGGSISVNAGTLANQDGAIGSDQNLSVTANQLTGDGRIIAGNDGTVTVNGDYTLTGSNQIQANHDLTFTAAGTFTNQGTLGAVNALTVNAANVDNQAGADLNSSATTVNAANAITNEGRIEGDTVTTHSGSLANTAAIIGNTVTLNASHSIANTGAAAVMAAASQLNLYSPSDISNSGGANLFSLGDINIAADGTRDANGLLANRSHSVTNDQSTIEAQGSIEIATQTLTNTRPAPTVETVTTGVEAEHQTKRSKYMACTTTNADKGYCTQAMWDNGYIAPVNATFSSADVVSQASGPNATDKVLVVNINGQPQTIWYNTLTANTDGTITVSYWDGYDPNVNYDPGTEYASRNDAHKGYQRVEIARDTTTTTQQDQVSGPQAQQSQIMASGNLVLANVGTLNNEYSAIGAGGSIQIGSADASTDATGDVASGNYGGTLVNNIGQTLYQYQKQDIVSTYAWNENISRDVGTVVEPSIVLSPVAIGGTGGTIIANNTVQISATDVNNTNVAAANSATGATGGTLGANGTVGGITGTGAQTVDLATGQTQTINAPQSIAGPGGALNITLPSSGLYTFNTAPGASYLVVTDPRLTSYTSFISSDYMLGALGLDPSKTIRRLGDGAYEEQMVRNQITQLTGRVYLQGYTSNEDEYRALMNSGVNVAKAFNLEPGMALSAAQMDALTSDIVWLVSQSVTLPDGTTQTVLAPVVYLAHAHANDLQPGGALIAADDVEIHATGSATNSGVIRGGTQTVIAATSILNRGGSIGNGSGSSTDSGTTVVSATNDVVNASGRITGNRVAVLAGHDIVNTTLADSVGVGSVAGNSKVSQSLLGAQGTIASTGDLLVVAGNDLTVHGASLAAGGNAQIAAGHDVNIDTVQSDTSQSVTKNDQHHWEASSTLNQTSGISAGGDLAMQSGNDTTLKGATLSAGGDMTVVAGGNLTATTVTNTATYNNVATDDKTRKQSERSYDEQAVGTNLIAGGNATLAALSADPGKGSVTLTGSSLAAGSGAATIAATGDVTINEGREEHDSYAATESKRGSFVHGSTTDTMQNTQANIGVGSTVSGDSVTVSAGKDLSVKGSTVAGTNDVNLAAAGNVNITTSQDTQGTSSYYQKHESGFGTSGGIGISVGSRTQTDTAHDATVTNTGSTVGSLNGSLNLTAGKDLHVTGSDLVAGQNVTGTGANVTIDSAVDTMHHDETHEVKQSGFTLAIKAPVIDAVSSTVDEAHAASHSQDDRAAALLGMAAASSAVDAIGAGRAAAGALAGGEKPEAKIELSYGSSHSRNTYTEESTTRRGSGVTAGGTAAFVATGDGSSGNSAGSGNLTIAGSNVNANDVILAARNQVNLVNTTDTDSTRSSNESSSASVGVSFGTQGWGVDASMSKARGNGNSDTAMQNNTHVTAANTATIISGGDTNIIGSNVNGRQVNADVGGNLNIASVQDTMASAAHQESSGGGFAISQGGGSASFSHTNANANGSYAGVNEQAGIQAGDGGFNISVKGNTDLKGAVIAGDADASRNNLSTGTLTFSDIQNQSSYDAHSGGFSAGVTTGDGGANYSTHGPGSTANWPNAGGGAPMLSQNDSGSDSAATRSGISTGTVSVTDAASQMQDIASLNRDTSNTNGTVAKLPDVNNLLDRQADMMAAASAAGEAVSRRIGDYADRQARATGDPEWAEGGTYRAAMQAAGAALVTGLAGGNALGGAAGAGIASIAAGRLNELSDAIAGSNPTGNSDMNKALGNIVANVIATSAGAAVGGNAGALEGYNVDRYNRQLHPDERQWAKDNAKQFAQFYEDKTGQSITPDQAQQMLLANGYRLVDAAASKGPGGDATAVAFISQNADGMFTATNSEYNSPFLYGNKDGSLTPEQRALPGAVANPKLGLAIAGALAAPAVLPALAAIPGAPIFGIDGALGSGTWASSVGTSAISAGINAGSQYYQNGMVNPIDVAIAAISGGVGASGKLGWNVFVNGVGGATGTVINNAVYGRNDSIIGSGITSGALSAVGYTTGKAAESWINSSLRPTINNANGWATSGIWSGSGWNLIQPNAMGVIGGSIGGGITQESVTPLVPTPSIGGNKK</sequence>
<feature type="compositionally biased region" description="Polar residues" evidence="1">
    <location>
        <begin position="2582"/>
        <end position="2594"/>
    </location>
</feature>
<evidence type="ECO:0000313" key="3">
    <source>
        <dbReference type="EMBL" id="MBB6199441.1"/>
    </source>
</evidence>
<feature type="compositionally biased region" description="Polar residues" evidence="1">
    <location>
        <begin position="2307"/>
        <end position="2317"/>
    </location>
</feature>
<evidence type="ECO:0000256" key="1">
    <source>
        <dbReference type="SAM" id="MobiDB-lite"/>
    </source>
</evidence>
<dbReference type="Pfam" id="PF05594">
    <property type="entry name" value="Fil_haemagg"/>
    <property type="match status" value="12"/>
</dbReference>
<accession>A0AAW3UQM6</accession>
<dbReference type="Gene3D" id="2.160.20.10">
    <property type="entry name" value="Single-stranded right-handed beta-helix, Pectin lyase-like"/>
    <property type="match status" value="1"/>
</dbReference>
<dbReference type="GO" id="GO:0003824">
    <property type="term" value="F:catalytic activity"/>
    <property type="evidence" value="ECO:0007669"/>
    <property type="project" value="UniProtKB-ARBA"/>
</dbReference>
<dbReference type="InterPro" id="IPR008638">
    <property type="entry name" value="FhaB/CdiA-like_TPS"/>
</dbReference>
<feature type="compositionally biased region" description="Polar residues" evidence="1">
    <location>
        <begin position="2604"/>
        <end position="2619"/>
    </location>
</feature>
<name>A0AAW3UQM6_9BURK</name>
<dbReference type="SUPFAM" id="SSF51126">
    <property type="entry name" value="Pectin lyase-like"/>
    <property type="match status" value="1"/>
</dbReference>
<comment type="caution">
    <text evidence="3">The sequence shown here is derived from an EMBL/GenBank/DDBJ whole genome shotgun (WGS) entry which is preliminary data.</text>
</comment>
<organism evidence="3 4">
    <name type="scientific">Paraburkholderia fungorum</name>
    <dbReference type="NCBI Taxonomy" id="134537"/>
    <lineage>
        <taxon>Bacteria</taxon>
        <taxon>Pseudomonadati</taxon>
        <taxon>Pseudomonadota</taxon>
        <taxon>Betaproteobacteria</taxon>
        <taxon>Burkholderiales</taxon>
        <taxon>Burkholderiaceae</taxon>
        <taxon>Paraburkholderia</taxon>
    </lineage>
</organism>
<dbReference type="InterPro" id="IPR012334">
    <property type="entry name" value="Pectin_lyas_fold"/>
</dbReference>
<dbReference type="InterPro" id="IPR008619">
    <property type="entry name" value="Filamentous_hemagglutn_rpt"/>
</dbReference>
<feature type="domain" description="Filamentous haemagglutinin FhaB/tRNA nuclease CdiA-like TPS" evidence="2">
    <location>
        <begin position="69"/>
        <end position="190"/>
    </location>
</feature>